<dbReference type="EMBL" id="JAWZYT010004743">
    <property type="protein sequence ID" value="KAK4292743.1"/>
    <property type="molecule type" value="Genomic_DNA"/>
</dbReference>
<evidence type="ECO:0000313" key="3">
    <source>
        <dbReference type="Proteomes" id="UP001292094"/>
    </source>
</evidence>
<accession>A0AAE1TP23</accession>
<evidence type="ECO:0000256" key="1">
    <source>
        <dbReference type="SAM" id="Phobius"/>
    </source>
</evidence>
<keyword evidence="3" id="KW-1185">Reference proteome</keyword>
<reference evidence="2" key="1">
    <citation type="submission" date="2023-11" db="EMBL/GenBank/DDBJ databases">
        <title>Genome assemblies of two species of porcelain crab, Petrolisthes cinctipes and Petrolisthes manimaculis (Anomura: Porcellanidae).</title>
        <authorList>
            <person name="Angst P."/>
        </authorList>
    </citation>
    <scope>NUCLEOTIDE SEQUENCE</scope>
    <source>
        <strain evidence="2">PB745_02</strain>
        <tissue evidence="2">Gill</tissue>
    </source>
</reference>
<protein>
    <submittedName>
        <fullName evidence="2">Uncharacterized protein</fullName>
    </submittedName>
</protein>
<proteinExistence type="predicted"/>
<organism evidence="2 3">
    <name type="scientific">Petrolisthes manimaculis</name>
    <dbReference type="NCBI Taxonomy" id="1843537"/>
    <lineage>
        <taxon>Eukaryota</taxon>
        <taxon>Metazoa</taxon>
        <taxon>Ecdysozoa</taxon>
        <taxon>Arthropoda</taxon>
        <taxon>Crustacea</taxon>
        <taxon>Multicrustacea</taxon>
        <taxon>Malacostraca</taxon>
        <taxon>Eumalacostraca</taxon>
        <taxon>Eucarida</taxon>
        <taxon>Decapoda</taxon>
        <taxon>Pleocyemata</taxon>
        <taxon>Anomura</taxon>
        <taxon>Galatheoidea</taxon>
        <taxon>Porcellanidae</taxon>
        <taxon>Petrolisthes</taxon>
    </lineage>
</organism>
<gene>
    <name evidence="2" type="ORF">Pmani_034505</name>
</gene>
<evidence type="ECO:0000313" key="2">
    <source>
        <dbReference type="EMBL" id="KAK4292743.1"/>
    </source>
</evidence>
<comment type="caution">
    <text evidence="2">The sequence shown here is derived from an EMBL/GenBank/DDBJ whole genome shotgun (WGS) entry which is preliminary data.</text>
</comment>
<name>A0AAE1TP23_9EUCA</name>
<keyword evidence="1" id="KW-1133">Transmembrane helix</keyword>
<dbReference type="Proteomes" id="UP001292094">
    <property type="component" value="Unassembled WGS sequence"/>
</dbReference>
<sequence>MVQRSFTRQIRGIETLAIGIDFTRSNVGVIPLGVLMVSVLGCGTTLVVRDRLQGGAGSSRQNLSLENSSVGCLTDQSSGDPAYYYLNKKRVVAPQP</sequence>
<feature type="transmembrane region" description="Helical" evidence="1">
    <location>
        <begin position="29"/>
        <end position="48"/>
    </location>
</feature>
<keyword evidence="1" id="KW-0472">Membrane</keyword>
<dbReference type="AlphaFoldDB" id="A0AAE1TP23"/>
<keyword evidence="1" id="KW-0812">Transmembrane</keyword>